<keyword evidence="4 6" id="KW-0472">Membrane</keyword>
<keyword evidence="2 6" id="KW-0812">Transmembrane</keyword>
<proteinExistence type="predicted"/>
<dbReference type="Gene3D" id="1.20.1420.30">
    <property type="entry name" value="NCX, central ion-binding region"/>
    <property type="match status" value="1"/>
</dbReference>
<evidence type="ECO:0000313" key="9">
    <source>
        <dbReference type="Proteomes" id="UP001056937"/>
    </source>
</evidence>
<organism evidence="8 9">
    <name type="scientific">Sphingomonas morindae</name>
    <dbReference type="NCBI Taxonomy" id="1541170"/>
    <lineage>
        <taxon>Bacteria</taxon>
        <taxon>Pseudomonadati</taxon>
        <taxon>Pseudomonadota</taxon>
        <taxon>Alphaproteobacteria</taxon>
        <taxon>Sphingomonadales</taxon>
        <taxon>Sphingomonadaceae</taxon>
        <taxon>Sphingomonas</taxon>
    </lineage>
</organism>
<dbReference type="EMBL" id="CP084930">
    <property type="protein sequence ID" value="USI71688.1"/>
    <property type="molecule type" value="Genomic_DNA"/>
</dbReference>
<reference evidence="8" key="1">
    <citation type="journal article" date="2022" name="Toxins">
        <title>Genomic Analysis of Sphingopyxis sp. USTB-05 for Biodegrading Cyanobacterial Hepatotoxins.</title>
        <authorList>
            <person name="Liu C."/>
            <person name="Xu Q."/>
            <person name="Zhao Z."/>
            <person name="Zhang H."/>
            <person name="Liu X."/>
            <person name="Yin C."/>
            <person name="Liu Y."/>
            <person name="Yan H."/>
        </authorList>
    </citation>
    <scope>NUCLEOTIDE SEQUENCE</scope>
    <source>
        <strain evidence="8">NBD5</strain>
    </source>
</reference>
<dbReference type="InterPro" id="IPR044880">
    <property type="entry name" value="NCX_ion-bd_dom_sf"/>
</dbReference>
<evidence type="ECO:0000256" key="3">
    <source>
        <dbReference type="ARBA" id="ARBA00022989"/>
    </source>
</evidence>
<protein>
    <submittedName>
        <fullName evidence="8">Sodium:calcium antiporter</fullName>
    </submittedName>
</protein>
<feature type="transmembrane region" description="Helical" evidence="6">
    <location>
        <begin position="66"/>
        <end position="92"/>
    </location>
</feature>
<evidence type="ECO:0000256" key="2">
    <source>
        <dbReference type="ARBA" id="ARBA00022692"/>
    </source>
</evidence>
<feature type="transmembrane region" description="Helical" evidence="6">
    <location>
        <begin position="230"/>
        <end position="249"/>
    </location>
</feature>
<evidence type="ECO:0000256" key="1">
    <source>
        <dbReference type="ARBA" id="ARBA00004141"/>
    </source>
</evidence>
<evidence type="ECO:0000256" key="4">
    <source>
        <dbReference type="ARBA" id="ARBA00023136"/>
    </source>
</evidence>
<keyword evidence="3 6" id="KW-1133">Transmembrane helix</keyword>
<feature type="region of interest" description="Disordered" evidence="5">
    <location>
        <begin position="171"/>
        <end position="196"/>
    </location>
</feature>
<dbReference type="Proteomes" id="UP001056937">
    <property type="component" value="Chromosome 1"/>
</dbReference>
<dbReference type="Pfam" id="PF01699">
    <property type="entry name" value="Na_Ca_ex"/>
    <property type="match status" value="2"/>
</dbReference>
<feature type="transmembrane region" description="Helical" evidence="6">
    <location>
        <begin position="36"/>
        <end position="54"/>
    </location>
</feature>
<feature type="domain" description="Sodium/calcium exchanger membrane region" evidence="7">
    <location>
        <begin position="11"/>
        <end position="153"/>
    </location>
</feature>
<name>A0ABY4X479_9SPHN</name>
<evidence type="ECO:0000313" key="8">
    <source>
        <dbReference type="EMBL" id="USI71688.1"/>
    </source>
</evidence>
<dbReference type="RefSeq" id="WP_252165501.1">
    <property type="nucleotide sequence ID" value="NZ_CP084930.1"/>
</dbReference>
<feature type="domain" description="Sodium/calcium exchanger membrane region" evidence="7">
    <location>
        <begin position="206"/>
        <end position="346"/>
    </location>
</feature>
<feature type="transmembrane region" description="Helical" evidence="6">
    <location>
        <begin position="337"/>
        <end position="357"/>
    </location>
</feature>
<feature type="transmembrane region" description="Helical" evidence="6">
    <location>
        <begin position="269"/>
        <end position="293"/>
    </location>
</feature>
<feature type="transmembrane region" description="Helical" evidence="6">
    <location>
        <begin position="206"/>
        <end position="223"/>
    </location>
</feature>
<gene>
    <name evidence="8" type="ORF">LHA26_10150</name>
</gene>
<feature type="transmembrane region" description="Helical" evidence="6">
    <location>
        <begin position="104"/>
        <end position="126"/>
    </location>
</feature>
<evidence type="ECO:0000259" key="7">
    <source>
        <dbReference type="Pfam" id="PF01699"/>
    </source>
</evidence>
<evidence type="ECO:0000256" key="6">
    <source>
        <dbReference type="SAM" id="Phobius"/>
    </source>
</evidence>
<evidence type="ECO:0000256" key="5">
    <source>
        <dbReference type="SAM" id="MobiDB-lite"/>
    </source>
</evidence>
<feature type="transmembrane region" description="Helical" evidence="6">
    <location>
        <begin position="138"/>
        <end position="160"/>
    </location>
</feature>
<dbReference type="InterPro" id="IPR004837">
    <property type="entry name" value="NaCa_Exmemb"/>
</dbReference>
<comment type="subcellular location">
    <subcellularLocation>
        <location evidence="1">Membrane</location>
        <topology evidence="1">Multi-pass membrane protein</topology>
    </subcellularLocation>
</comment>
<accession>A0ABY4X479</accession>
<feature type="transmembrane region" description="Helical" evidence="6">
    <location>
        <begin position="305"/>
        <end position="325"/>
    </location>
</feature>
<sequence length="362" mass="36705">MVHGLPLAALLALFAAGAVAIWVAGIALSNSTDVLARRFGLGQALGGVILLAIATNLPEIAITASAAAAGTIGVAVGNILGGIAIQTVVLVALDAFGMPEKVPLTYKAASLTLVIEGLLVVAVLIVSIMGTQMPASLIALRITPIAVLILLFWLLGVWLIGRANRGLPWHDRAGDAPGTQEKPKGHSQAARADDAHKKGVGTTRTVIVFVAAAVVTLVAGVVLERAGDAIADHIGMTGVLFGATVLAAATSLPELSTGLASTKAGDYQLAVSDIFGGNAFLPVLFLLATLVSGQAVLPQAQKTDIYLAGLAVLLTSVYLAGLIFRPRRRVLGMGVDSLAVLALYLIGTAGLFAIAWAGGQGG</sequence>
<keyword evidence="9" id="KW-1185">Reference proteome</keyword>